<dbReference type="GO" id="GO:0033228">
    <property type="term" value="P:cysteine export across plasma membrane"/>
    <property type="evidence" value="ECO:0007669"/>
    <property type="project" value="TreeGrafter"/>
</dbReference>
<evidence type="ECO:0000256" key="3">
    <source>
        <dbReference type="ARBA" id="ARBA00022692"/>
    </source>
</evidence>
<dbReference type="EMBL" id="QXRZ01000010">
    <property type="protein sequence ID" value="RIL41520.1"/>
    <property type="molecule type" value="Genomic_DNA"/>
</dbReference>
<evidence type="ECO:0000256" key="5">
    <source>
        <dbReference type="ARBA" id="ARBA00023136"/>
    </source>
</evidence>
<dbReference type="GO" id="GO:0015171">
    <property type="term" value="F:amino acid transmembrane transporter activity"/>
    <property type="evidence" value="ECO:0007669"/>
    <property type="project" value="TreeGrafter"/>
</dbReference>
<comment type="subcellular location">
    <subcellularLocation>
        <location evidence="1">Cell membrane</location>
        <topology evidence="1">Multi-pass membrane protein</topology>
    </subcellularLocation>
</comment>
<feature type="transmembrane region" description="Helical" evidence="6">
    <location>
        <begin position="134"/>
        <end position="161"/>
    </location>
</feature>
<evidence type="ECO:0000256" key="2">
    <source>
        <dbReference type="ARBA" id="ARBA00022475"/>
    </source>
</evidence>
<dbReference type="Proteomes" id="UP000283576">
    <property type="component" value="Unassembled WGS sequence"/>
</dbReference>
<gene>
    <name evidence="7" type="ORF">BUZ01_12305</name>
</gene>
<keyword evidence="5 6" id="KW-0472">Membrane</keyword>
<dbReference type="AlphaFoldDB" id="A0A418HL16"/>
<dbReference type="Pfam" id="PF01810">
    <property type="entry name" value="LysE"/>
    <property type="match status" value="1"/>
</dbReference>
<dbReference type="PANTHER" id="PTHR30086:SF20">
    <property type="entry name" value="ARGININE EXPORTER PROTEIN ARGO-RELATED"/>
    <property type="match status" value="1"/>
</dbReference>
<comment type="caution">
    <text evidence="7">The sequence shown here is derived from an EMBL/GenBank/DDBJ whole genome shotgun (WGS) entry which is preliminary data.</text>
</comment>
<evidence type="ECO:0000256" key="6">
    <source>
        <dbReference type="SAM" id="Phobius"/>
    </source>
</evidence>
<dbReference type="PANTHER" id="PTHR30086">
    <property type="entry name" value="ARGININE EXPORTER PROTEIN ARGO"/>
    <property type="match status" value="1"/>
</dbReference>
<proteinExistence type="predicted"/>
<keyword evidence="2" id="KW-1003">Cell membrane</keyword>
<dbReference type="InterPro" id="IPR001123">
    <property type="entry name" value="LeuE-type"/>
</dbReference>
<reference evidence="7 8" key="1">
    <citation type="journal article" date="2016" name="Front. Microbiol.">
        <title>Comprehensive Phylogenetic Analysis of Bovine Non-aureus Staphylococci Species Based on Whole-Genome Sequencing.</title>
        <authorList>
            <person name="Naushad S."/>
            <person name="Barkema H.W."/>
            <person name="Luby C."/>
            <person name="Condas L.A."/>
            <person name="Nobrega D.B."/>
            <person name="Carson D.A."/>
            <person name="De Buck J."/>
        </authorList>
    </citation>
    <scope>NUCLEOTIDE SEQUENCE [LARGE SCALE GENOMIC DNA]</scope>
    <source>
        <strain evidence="7 8">SNUC 1388</strain>
    </source>
</reference>
<feature type="transmembrane region" description="Helical" evidence="6">
    <location>
        <begin position="67"/>
        <end position="87"/>
    </location>
</feature>
<evidence type="ECO:0000256" key="1">
    <source>
        <dbReference type="ARBA" id="ARBA00004651"/>
    </source>
</evidence>
<dbReference type="GO" id="GO:0005886">
    <property type="term" value="C:plasma membrane"/>
    <property type="evidence" value="ECO:0007669"/>
    <property type="project" value="UniProtKB-SubCell"/>
</dbReference>
<name>A0A418HL16_STAGA</name>
<feature type="transmembrane region" description="Helical" evidence="6">
    <location>
        <begin position="107"/>
        <end position="128"/>
    </location>
</feature>
<dbReference type="RefSeq" id="WP_107526906.1">
    <property type="nucleotide sequence ID" value="NZ_JAIBNU010000009.1"/>
</dbReference>
<feature type="transmembrane region" description="Helical" evidence="6">
    <location>
        <begin position="38"/>
        <end position="61"/>
    </location>
</feature>
<evidence type="ECO:0000313" key="8">
    <source>
        <dbReference type="Proteomes" id="UP000283576"/>
    </source>
</evidence>
<sequence>MLISFILYTVFMSYTPGPNNLLALDGSLRFGFKGTKRFLFGIGLGFLSLSIICLVFSSYLTLYFKNFVPLIKILGFIYLLYLAFSVFKSHEKGKENRSCYRLRDGLYLQYMNPKTIVYVLTAIVSYATVQSSSYFMMISYTLIIALIGVSGAIAWSLMGLCFKQLLTKYNTQYKLIMSASLVILACMMLFE</sequence>
<feature type="transmembrane region" description="Helical" evidence="6">
    <location>
        <begin position="173"/>
        <end position="190"/>
    </location>
</feature>
<keyword evidence="4 6" id="KW-1133">Transmembrane helix</keyword>
<evidence type="ECO:0000313" key="7">
    <source>
        <dbReference type="EMBL" id="RIL41520.1"/>
    </source>
</evidence>
<evidence type="ECO:0000256" key="4">
    <source>
        <dbReference type="ARBA" id="ARBA00022989"/>
    </source>
</evidence>
<protein>
    <submittedName>
        <fullName evidence="7">Transporter</fullName>
    </submittedName>
</protein>
<keyword evidence="3 6" id="KW-0812">Transmembrane</keyword>
<accession>A0A418HL16</accession>
<organism evidence="7 8">
    <name type="scientific">Staphylococcus gallinarum</name>
    <dbReference type="NCBI Taxonomy" id="1293"/>
    <lineage>
        <taxon>Bacteria</taxon>
        <taxon>Bacillati</taxon>
        <taxon>Bacillota</taxon>
        <taxon>Bacilli</taxon>
        <taxon>Bacillales</taxon>
        <taxon>Staphylococcaceae</taxon>
        <taxon>Staphylococcus</taxon>
    </lineage>
</organism>